<dbReference type="InterPro" id="IPR002549">
    <property type="entry name" value="AI-2E-like"/>
</dbReference>
<comment type="caution">
    <text evidence="7">The sequence shown here is derived from an EMBL/GenBank/DDBJ whole genome shotgun (WGS) entry which is preliminary data.</text>
</comment>
<feature type="transmembrane region" description="Helical" evidence="6">
    <location>
        <begin position="346"/>
        <end position="366"/>
    </location>
</feature>
<evidence type="ECO:0000256" key="1">
    <source>
        <dbReference type="ARBA" id="ARBA00004141"/>
    </source>
</evidence>
<keyword evidence="4 6" id="KW-1133">Transmembrane helix</keyword>
<proteinExistence type="inferred from homology"/>
<keyword evidence="8" id="KW-1185">Reference proteome</keyword>
<evidence type="ECO:0000313" key="8">
    <source>
        <dbReference type="Proteomes" id="UP000613011"/>
    </source>
</evidence>
<sequence>MDSDKKVDEVLAQVPPPDTIDPKQPPGVVLHPAADPRNIALAVLASLAVLAVLHLASAFFIPLMLGFVFFYALAPVVDGMARLRIPRAASAGVLILSILGSLAGLAWSLSDDANQLINSLPDAAERMAEAIRKRGEAQPTPLDTVQQAANEIERAATPNGTPPPPVPGDVQRVVVEKPPFNIRDHIWTGTLGLVALLGQIVIVAFLTFFLLVSGDTFRRKLVKIAGPGLSTKKLTVQALDEINVQIQRYLLVQLLASLLVGVATAAVFWYMGMEHAAVWGVAAAVLNLVPYVGAIMVTGGAALVAFLQFGDIQAAMGIGAVSLVINTLEGYLLVPWLTSKANSMNAVAVFIGVLAWGWLWGVWGLLLGIPIMMVVKAVCDRVDELKPVGELLGSE</sequence>
<feature type="transmembrane region" description="Helical" evidence="6">
    <location>
        <begin position="186"/>
        <end position="212"/>
    </location>
</feature>
<evidence type="ECO:0000256" key="5">
    <source>
        <dbReference type="ARBA" id="ARBA00023136"/>
    </source>
</evidence>
<evidence type="ECO:0000256" key="6">
    <source>
        <dbReference type="SAM" id="Phobius"/>
    </source>
</evidence>
<comment type="subcellular location">
    <subcellularLocation>
        <location evidence="1">Membrane</location>
        <topology evidence="1">Multi-pass membrane protein</topology>
    </subcellularLocation>
</comment>
<feature type="transmembrane region" description="Helical" evidence="6">
    <location>
        <begin position="277"/>
        <end position="307"/>
    </location>
</feature>
<keyword evidence="5 6" id="KW-0472">Membrane</keyword>
<comment type="similarity">
    <text evidence="2">Belongs to the autoinducer-2 exporter (AI-2E) (TC 2.A.86) family.</text>
</comment>
<dbReference type="Pfam" id="PF01594">
    <property type="entry name" value="AI-2E_transport"/>
    <property type="match status" value="1"/>
</dbReference>
<evidence type="ECO:0000256" key="3">
    <source>
        <dbReference type="ARBA" id="ARBA00022692"/>
    </source>
</evidence>
<dbReference type="EMBL" id="JAEQNA010000011">
    <property type="protein sequence ID" value="MBL0423019.1"/>
    <property type="molecule type" value="Genomic_DNA"/>
</dbReference>
<dbReference type="GO" id="GO:0055085">
    <property type="term" value="P:transmembrane transport"/>
    <property type="evidence" value="ECO:0007669"/>
    <property type="project" value="TreeGrafter"/>
</dbReference>
<dbReference type="GO" id="GO:0016020">
    <property type="term" value="C:membrane"/>
    <property type="evidence" value="ECO:0007669"/>
    <property type="project" value="UniProtKB-SubCell"/>
</dbReference>
<evidence type="ECO:0000256" key="4">
    <source>
        <dbReference type="ARBA" id="ARBA00022989"/>
    </source>
</evidence>
<dbReference type="PANTHER" id="PTHR21716">
    <property type="entry name" value="TRANSMEMBRANE PROTEIN"/>
    <property type="match status" value="1"/>
</dbReference>
<feature type="transmembrane region" description="Helical" evidence="6">
    <location>
        <begin position="314"/>
        <end position="334"/>
    </location>
</feature>
<gene>
    <name evidence="7" type="ORF">JI739_21965</name>
</gene>
<dbReference type="Proteomes" id="UP000613011">
    <property type="component" value="Unassembled WGS sequence"/>
</dbReference>
<evidence type="ECO:0000256" key="2">
    <source>
        <dbReference type="ARBA" id="ARBA00009773"/>
    </source>
</evidence>
<dbReference type="PANTHER" id="PTHR21716:SF16">
    <property type="entry name" value="BLL1467 PROTEIN"/>
    <property type="match status" value="1"/>
</dbReference>
<reference evidence="7" key="1">
    <citation type="submission" date="2021-01" db="EMBL/GenBank/DDBJ databases">
        <title>Ramlibacter sp. strain AW1 16S ribosomal RNA gene Genome sequencing and assembly.</title>
        <authorList>
            <person name="Kang M."/>
        </authorList>
    </citation>
    <scope>NUCLEOTIDE SEQUENCE</scope>
    <source>
        <strain evidence="7">AW1</strain>
    </source>
</reference>
<feature type="transmembrane region" description="Helical" evidence="6">
    <location>
        <begin position="249"/>
        <end position="271"/>
    </location>
</feature>
<keyword evidence="3 6" id="KW-0812">Transmembrane</keyword>
<feature type="transmembrane region" description="Helical" evidence="6">
    <location>
        <begin position="85"/>
        <end position="109"/>
    </location>
</feature>
<accession>A0A937D3S8</accession>
<evidence type="ECO:0000313" key="7">
    <source>
        <dbReference type="EMBL" id="MBL0423019.1"/>
    </source>
</evidence>
<feature type="transmembrane region" description="Helical" evidence="6">
    <location>
        <begin position="40"/>
        <end position="73"/>
    </location>
</feature>
<protein>
    <submittedName>
        <fullName evidence="7">AI-2E family transporter</fullName>
    </submittedName>
</protein>
<dbReference type="AlphaFoldDB" id="A0A937D3S8"/>
<organism evidence="7 8">
    <name type="scientific">Ramlibacter aurantiacus</name>
    <dbReference type="NCBI Taxonomy" id="2801330"/>
    <lineage>
        <taxon>Bacteria</taxon>
        <taxon>Pseudomonadati</taxon>
        <taxon>Pseudomonadota</taxon>
        <taxon>Betaproteobacteria</taxon>
        <taxon>Burkholderiales</taxon>
        <taxon>Comamonadaceae</taxon>
        <taxon>Ramlibacter</taxon>
    </lineage>
</organism>
<name>A0A937D3S8_9BURK</name>
<dbReference type="RefSeq" id="WP_201686160.1">
    <property type="nucleotide sequence ID" value="NZ_JAEQNA010000011.1"/>
</dbReference>